<dbReference type="NCBIfam" id="TIGR00057">
    <property type="entry name" value="L-threonylcarbamoyladenylate synthase"/>
    <property type="match status" value="1"/>
</dbReference>
<feature type="domain" description="YrdC-like" evidence="12">
    <location>
        <begin position="6"/>
        <end position="197"/>
    </location>
</feature>
<gene>
    <name evidence="13" type="ORF">A3D53_01325</name>
</gene>
<sequence>MQITKECNLAQTVVDLLDGKTIVFPTETSYGLGCDATNQTAVDRVFAIKGRKSGKPLLVVVPNVEMAKKILVWNDTLEKLAQKYWPGPLTVVGEYKESEPALARGVVVNDKTVAVRVTAHPLLVSITEKINRPLVATSANLADRGDIYSFEDIVDQFGHRSRQPDILMNYGVLPKHKPTTIVKVLESGFEVVRSGEITVTL</sequence>
<protein>
    <recommendedName>
        <fullName evidence="10">L-threonylcarbamoyladenylate synthase</fullName>
        <ecNumber evidence="3">2.7.7.87</ecNumber>
    </recommendedName>
    <alternativeName>
        <fullName evidence="10">L-threonylcarbamoyladenylate synthase</fullName>
    </alternativeName>
</protein>
<dbReference type="PROSITE" id="PS51163">
    <property type="entry name" value="YRDC"/>
    <property type="match status" value="1"/>
</dbReference>
<organism evidence="13 14">
    <name type="scientific">Candidatus Magasanikbacteria bacterium RIFCSPHIGHO2_02_FULL_45_10</name>
    <dbReference type="NCBI Taxonomy" id="1798679"/>
    <lineage>
        <taxon>Bacteria</taxon>
        <taxon>Candidatus Magasanikiibacteriota</taxon>
    </lineage>
</organism>
<dbReference type="PANTHER" id="PTHR17490:SF16">
    <property type="entry name" value="THREONYLCARBAMOYL-AMP SYNTHASE"/>
    <property type="match status" value="1"/>
</dbReference>
<keyword evidence="6" id="KW-0819">tRNA processing</keyword>
<evidence type="ECO:0000256" key="8">
    <source>
        <dbReference type="ARBA" id="ARBA00022741"/>
    </source>
</evidence>
<dbReference type="EC" id="2.7.7.87" evidence="3"/>
<proteinExistence type="inferred from homology"/>
<comment type="similarity">
    <text evidence="2">Belongs to the SUA5 family.</text>
</comment>
<dbReference type="GO" id="GO:0005737">
    <property type="term" value="C:cytoplasm"/>
    <property type="evidence" value="ECO:0007669"/>
    <property type="project" value="UniProtKB-SubCell"/>
</dbReference>
<evidence type="ECO:0000256" key="1">
    <source>
        <dbReference type="ARBA" id="ARBA00004496"/>
    </source>
</evidence>
<reference evidence="13 14" key="1">
    <citation type="journal article" date="2016" name="Nat. Commun.">
        <title>Thousands of microbial genomes shed light on interconnected biogeochemical processes in an aquifer system.</title>
        <authorList>
            <person name="Anantharaman K."/>
            <person name="Brown C.T."/>
            <person name="Hug L.A."/>
            <person name="Sharon I."/>
            <person name="Castelle C.J."/>
            <person name="Probst A.J."/>
            <person name="Thomas B.C."/>
            <person name="Singh A."/>
            <person name="Wilkins M.J."/>
            <person name="Karaoz U."/>
            <person name="Brodie E.L."/>
            <person name="Williams K.H."/>
            <person name="Hubbard S.S."/>
            <person name="Banfield J.F."/>
        </authorList>
    </citation>
    <scope>NUCLEOTIDE SEQUENCE [LARGE SCALE GENOMIC DNA]</scope>
</reference>
<keyword evidence="9" id="KW-0067">ATP-binding</keyword>
<dbReference type="InterPro" id="IPR006070">
    <property type="entry name" value="Sua5-like_dom"/>
</dbReference>
<evidence type="ECO:0000313" key="14">
    <source>
        <dbReference type="Proteomes" id="UP000176413"/>
    </source>
</evidence>
<evidence type="ECO:0000256" key="4">
    <source>
        <dbReference type="ARBA" id="ARBA00022490"/>
    </source>
</evidence>
<dbReference type="InterPro" id="IPR017945">
    <property type="entry name" value="DHBP_synth_RibB-like_a/b_dom"/>
</dbReference>
<dbReference type="GO" id="GO:0006450">
    <property type="term" value="P:regulation of translational fidelity"/>
    <property type="evidence" value="ECO:0007669"/>
    <property type="project" value="TreeGrafter"/>
</dbReference>
<evidence type="ECO:0000259" key="12">
    <source>
        <dbReference type="PROSITE" id="PS51163"/>
    </source>
</evidence>
<evidence type="ECO:0000256" key="9">
    <source>
        <dbReference type="ARBA" id="ARBA00022840"/>
    </source>
</evidence>
<dbReference type="GO" id="GO:0061710">
    <property type="term" value="F:L-threonylcarbamoyladenylate synthase"/>
    <property type="evidence" value="ECO:0007669"/>
    <property type="project" value="UniProtKB-EC"/>
</dbReference>
<accession>A0A1F6M9R3</accession>
<dbReference type="GO" id="GO:0008033">
    <property type="term" value="P:tRNA processing"/>
    <property type="evidence" value="ECO:0007669"/>
    <property type="project" value="UniProtKB-KW"/>
</dbReference>
<dbReference type="Proteomes" id="UP000176413">
    <property type="component" value="Unassembled WGS sequence"/>
</dbReference>
<keyword evidence="8" id="KW-0547">Nucleotide-binding</keyword>
<dbReference type="AlphaFoldDB" id="A0A1F6M9R3"/>
<name>A0A1F6M9R3_9BACT</name>
<comment type="caution">
    <text evidence="13">The sequence shown here is derived from an EMBL/GenBank/DDBJ whole genome shotgun (WGS) entry which is preliminary data.</text>
</comment>
<dbReference type="GO" id="GO:0003725">
    <property type="term" value="F:double-stranded RNA binding"/>
    <property type="evidence" value="ECO:0007669"/>
    <property type="project" value="InterPro"/>
</dbReference>
<dbReference type="GO" id="GO:0005524">
    <property type="term" value="F:ATP binding"/>
    <property type="evidence" value="ECO:0007669"/>
    <property type="project" value="UniProtKB-KW"/>
</dbReference>
<keyword evidence="5" id="KW-0808">Transferase</keyword>
<comment type="catalytic activity">
    <reaction evidence="11">
        <text>L-threonine + hydrogencarbonate + ATP = L-threonylcarbamoyladenylate + diphosphate + H2O</text>
        <dbReference type="Rhea" id="RHEA:36407"/>
        <dbReference type="ChEBI" id="CHEBI:15377"/>
        <dbReference type="ChEBI" id="CHEBI:17544"/>
        <dbReference type="ChEBI" id="CHEBI:30616"/>
        <dbReference type="ChEBI" id="CHEBI:33019"/>
        <dbReference type="ChEBI" id="CHEBI:57926"/>
        <dbReference type="ChEBI" id="CHEBI:73682"/>
        <dbReference type="EC" id="2.7.7.87"/>
    </reaction>
</comment>
<evidence type="ECO:0000256" key="10">
    <source>
        <dbReference type="ARBA" id="ARBA00029774"/>
    </source>
</evidence>
<evidence type="ECO:0000256" key="2">
    <source>
        <dbReference type="ARBA" id="ARBA00007663"/>
    </source>
</evidence>
<dbReference type="Gene3D" id="3.90.870.10">
    <property type="entry name" value="DHBP synthase"/>
    <property type="match status" value="1"/>
</dbReference>
<keyword evidence="4" id="KW-0963">Cytoplasm</keyword>
<keyword evidence="7" id="KW-0548">Nucleotidyltransferase</keyword>
<dbReference type="SUPFAM" id="SSF55821">
    <property type="entry name" value="YrdC/RibB"/>
    <property type="match status" value="1"/>
</dbReference>
<evidence type="ECO:0000256" key="11">
    <source>
        <dbReference type="ARBA" id="ARBA00048366"/>
    </source>
</evidence>
<dbReference type="GO" id="GO:0000049">
    <property type="term" value="F:tRNA binding"/>
    <property type="evidence" value="ECO:0007669"/>
    <property type="project" value="TreeGrafter"/>
</dbReference>
<dbReference type="EMBL" id="MFQA01000048">
    <property type="protein sequence ID" value="OGH68310.1"/>
    <property type="molecule type" value="Genomic_DNA"/>
</dbReference>
<evidence type="ECO:0000313" key="13">
    <source>
        <dbReference type="EMBL" id="OGH68310.1"/>
    </source>
</evidence>
<evidence type="ECO:0000256" key="7">
    <source>
        <dbReference type="ARBA" id="ARBA00022695"/>
    </source>
</evidence>
<dbReference type="PANTHER" id="PTHR17490">
    <property type="entry name" value="SUA5"/>
    <property type="match status" value="1"/>
</dbReference>
<dbReference type="InterPro" id="IPR050156">
    <property type="entry name" value="TC-AMP_synthase_SUA5"/>
</dbReference>
<dbReference type="Pfam" id="PF01300">
    <property type="entry name" value="Sua5_yciO_yrdC"/>
    <property type="match status" value="1"/>
</dbReference>
<comment type="subcellular location">
    <subcellularLocation>
        <location evidence="1">Cytoplasm</location>
    </subcellularLocation>
</comment>
<evidence type="ECO:0000256" key="6">
    <source>
        <dbReference type="ARBA" id="ARBA00022694"/>
    </source>
</evidence>
<evidence type="ECO:0000256" key="5">
    <source>
        <dbReference type="ARBA" id="ARBA00022679"/>
    </source>
</evidence>
<evidence type="ECO:0000256" key="3">
    <source>
        <dbReference type="ARBA" id="ARBA00012584"/>
    </source>
</evidence>